<dbReference type="SUPFAM" id="SSF51905">
    <property type="entry name" value="FAD/NAD(P)-binding domain"/>
    <property type="match status" value="1"/>
</dbReference>
<evidence type="ECO:0000256" key="2">
    <source>
        <dbReference type="SAM" id="MobiDB-lite"/>
    </source>
</evidence>
<dbReference type="EMBL" id="JACHGY010000001">
    <property type="protein sequence ID" value="MBB6430607.1"/>
    <property type="molecule type" value="Genomic_DNA"/>
</dbReference>
<gene>
    <name evidence="4" type="ORF">HNQ40_002413</name>
</gene>
<evidence type="ECO:0000313" key="5">
    <source>
        <dbReference type="Proteomes" id="UP000541810"/>
    </source>
</evidence>
<dbReference type="Gene3D" id="3.50.50.60">
    <property type="entry name" value="FAD/NAD(P)-binding domain"/>
    <property type="match status" value="1"/>
</dbReference>
<dbReference type="PANTHER" id="PTHR43747:SF5">
    <property type="entry name" value="FAD-BINDING DOMAIN-CONTAINING PROTEIN"/>
    <property type="match status" value="1"/>
</dbReference>
<dbReference type="Proteomes" id="UP000541810">
    <property type="component" value="Unassembled WGS sequence"/>
</dbReference>
<organism evidence="4 5">
    <name type="scientific">Algisphaera agarilytica</name>
    <dbReference type="NCBI Taxonomy" id="1385975"/>
    <lineage>
        <taxon>Bacteria</taxon>
        <taxon>Pseudomonadati</taxon>
        <taxon>Planctomycetota</taxon>
        <taxon>Phycisphaerae</taxon>
        <taxon>Phycisphaerales</taxon>
        <taxon>Phycisphaeraceae</taxon>
        <taxon>Algisphaera</taxon>
    </lineage>
</organism>
<comment type="caution">
    <text evidence="4">The sequence shown here is derived from an EMBL/GenBank/DDBJ whole genome shotgun (WGS) entry which is preliminary data.</text>
</comment>
<evidence type="ECO:0000313" key="4">
    <source>
        <dbReference type="EMBL" id="MBB6430607.1"/>
    </source>
</evidence>
<dbReference type="InterPro" id="IPR050816">
    <property type="entry name" value="Flavin-dep_Halogenase_NPB"/>
</dbReference>
<reference evidence="4 5" key="1">
    <citation type="submission" date="2020-08" db="EMBL/GenBank/DDBJ databases">
        <title>Genomic Encyclopedia of Type Strains, Phase IV (KMG-IV): sequencing the most valuable type-strain genomes for metagenomic binning, comparative biology and taxonomic classification.</title>
        <authorList>
            <person name="Goeker M."/>
        </authorList>
    </citation>
    <scope>NUCLEOTIDE SEQUENCE [LARGE SCALE GENOMIC DNA]</scope>
    <source>
        <strain evidence="4 5">DSM 103725</strain>
    </source>
</reference>
<evidence type="ECO:0000256" key="1">
    <source>
        <dbReference type="ARBA" id="ARBA00023002"/>
    </source>
</evidence>
<feature type="compositionally biased region" description="Basic and acidic residues" evidence="2">
    <location>
        <begin position="529"/>
        <end position="539"/>
    </location>
</feature>
<dbReference type="RefSeq" id="WP_184678111.1">
    <property type="nucleotide sequence ID" value="NZ_JACHGY010000001.1"/>
</dbReference>
<dbReference type="Pfam" id="PF01494">
    <property type="entry name" value="FAD_binding_3"/>
    <property type="match status" value="1"/>
</dbReference>
<proteinExistence type="predicted"/>
<feature type="region of interest" description="Disordered" evidence="2">
    <location>
        <begin position="528"/>
        <end position="548"/>
    </location>
</feature>
<dbReference type="InterPro" id="IPR002938">
    <property type="entry name" value="FAD-bd"/>
</dbReference>
<keyword evidence="1" id="KW-0560">Oxidoreductase</keyword>
<dbReference type="InterPro" id="IPR036188">
    <property type="entry name" value="FAD/NAD-bd_sf"/>
</dbReference>
<accession>A0A7X0LL40</accession>
<name>A0A7X0LL40_9BACT</name>
<dbReference type="AlphaFoldDB" id="A0A7X0LL40"/>
<evidence type="ECO:0000259" key="3">
    <source>
        <dbReference type="Pfam" id="PF01494"/>
    </source>
</evidence>
<dbReference type="PANTHER" id="PTHR43747">
    <property type="entry name" value="FAD-BINDING PROTEIN"/>
    <property type="match status" value="1"/>
</dbReference>
<dbReference type="GO" id="GO:0071949">
    <property type="term" value="F:FAD binding"/>
    <property type="evidence" value="ECO:0007669"/>
    <property type="project" value="InterPro"/>
</dbReference>
<feature type="domain" description="FAD-binding" evidence="3">
    <location>
        <begin position="8"/>
        <end position="351"/>
    </location>
</feature>
<protein>
    <submittedName>
        <fullName evidence="4">Flavin-dependent dehydrogenase</fullName>
    </submittedName>
</protein>
<keyword evidence="5" id="KW-1185">Reference proteome</keyword>
<sequence length="548" mass="61513">MEDTQRPEYDVVVIGGSIAGAATALQLLRGSRGCGCGMGDGCGCAELDKPLRVLVIERQVEFGRRVGESTVELSTYMLTRILGLTRHLNENHIVKQGFRYWFTNPDARDMGKSTEMGGRYLTRVGSFQVDRAELDKEVLRRVEALGGEIWKPANVRSLTLEEGGTQTLTVKVGDEERTVTSRWVVDASGRQAMIARQRGEVEPIKGHPSAAVWARWKNTLDFDSPDTIARFPELGKGMFGTRHTATNHIMGDGWWAWVIPLKNGHTSVGVTWDQRIFKWPRTQGSTLAEQLRSVLETHPVGRALLEDAELIESDVHVRRNLPYQCKTAAGDGFLLVGDAAGFVDPFYSMGLDFLSMTSTSGVDMILTERRGDCIKAKLARHNDMVGKSIPRWFEAIFRDKYFYMGDFELMRIAFLVDIGLYYLGIVRPPYKNGKMAIKDGMFYAKAAKPFYLYMRFVNHRLAALGAERRKRGTFGRRNAGQRMLVPGFAFDSSIVKATARAMIYLLKLELSEGWRCWRPKRGADGSIVLRDKDKPDEMKTPTSLQTAG</sequence>
<dbReference type="GO" id="GO:0016491">
    <property type="term" value="F:oxidoreductase activity"/>
    <property type="evidence" value="ECO:0007669"/>
    <property type="project" value="UniProtKB-KW"/>
</dbReference>